<feature type="chain" id="PRO_5019353158" description="Leucine-rich PPR motif-containing protein, mitochondrial" evidence="14">
    <location>
        <begin position="25"/>
        <end position="1372"/>
    </location>
</feature>
<keyword evidence="7" id="KW-0805">Transcription regulation</keyword>
<dbReference type="Pfam" id="PF13812">
    <property type="entry name" value="PPR_3"/>
    <property type="match status" value="1"/>
</dbReference>
<dbReference type="FunFam" id="1.25.40.10:FF:000428">
    <property type="entry name" value="Leucine-rich PPR motif-containing protein, mitochondrial"/>
    <property type="match status" value="1"/>
</dbReference>
<comment type="caution">
    <text evidence="16">The sequence shown here is derived from an EMBL/GenBank/DDBJ whole genome shotgun (WGS) entry which is preliminary data.</text>
</comment>
<gene>
    <name evidence="16" type="ORF">EOD39_0176</name>
</gene>
<dbReference type="InterPro" id="IPR002885">
    <property type="entry name" value="PPR_rpt"/>
</dbReference>
<keyword evidence="8" id="KW-0238">DNA-binding</keyword>
<evidence type="ECO:0000256" key="5">
    <source>
        <dbReference type="ARBA" id="ARBA00022884"/>
    </source>
</evidence>
<feature type="repeat" description="PPR" evidence="13">
    <location>
        <begin position="209"/>
        <end position="243"/>
    </location>
</feature>
<sequence length="1372" mass="152557">MAALLRSARLLKFSSPFLLQVVDATVFGGPLCRLGTRTFSGRGIGGCPGRVLIGTGINRCVSGSGGVRLLTIAAQEKGASRDESSSAVRSRQAEQFDWALNKLDSSVRRTGRITKTQLLKIFHDMCRTGYPSGNQALLLLRSCGSLLPEIHLSERTELAHRIWGKLLELGAVYDASHYNALLKVYLQNEFKFSPTEFLAKMETANVQPNRVTYQRLIAAYCNEGDIDGASKILGFMKSKDLPITEAVFNSLVTGHARAGDMESAENILTVMKGAGIEAGPDTYLALLNAYAEKGDIDNIKQTLEKVEKTDASLMDRDLMQIVFSLAKSGHHQYVQEIAERMRHDRGYIPDAMNLCLSLITQGLEDTAFQLLKTFPTLQPESQNGDTPDLGNFFLRHCVNMDKPVEKLKRFCRELQEGGLHVSALPFTLYCALDAKKTATAVELMKVMKEEGLPETGCSVETEGFAASELRSEAVNGRLQSVLSMLSSPTMPAVELSTFRGSLILGFKRSQDVDTMAKITELLHRDRRFSTAPAGSTEVVGYFLYNLIDSMSDSEVQTREETLRQYFHQLKKMNIVISPNIYRGIRNLLDSYHVPELIKDVIVLVDENAKLSASDLPKGSEVKVSALESKLAELKTENKPIGETLRQLILALCAEENMPKALEVKVQHEADMVIGGYAALINLCCRHDNVEEALNLKQELDRKDSSMVLDVNKYLGLVKVLAKHGKVEDVLGILKEMKEKGVAVRDANVTSFFHILNASAMRAEEEVVRSILDALFTLGLAKPSANLCSPLVTVHLEKGDLPTALEASMDCQRKYSQMPRLHDVLCKLVENGETELLQKGKYKEARKIIETPGLRSRPGRLQWFSEKCIAANQGRVQSSEGCLVERPVRVRRVTLLFLQVETLENMVEMTRKLFECDRDEMYYYLIRLCKENNDWKKAEATWMKMQEENIIPRERTLRLLADILKSNGQEVPFEVPEAWFEEAAEMEKTKGKASSTPASLPADSPVDYQRRIMALCKKNMSGEAYRILSDAESKGLALHSAAYNSLIKSLLAEGNLEDAMKVKDIAGSRIPGFTLSDTASSLLLITQVRRDNLKGALSMLKGMLQADQVPTQLAVTRLVQALGMKGDVESIQAVESMIKSLGQSINLSRMLFINNTAVAHIKNNDVDSAVQFIEPLFTPGSEGQSSGLQVSSVSFVFRKVIEERLEPALDKLSAMAERLANHFAVYRPATDLFLQFLDTGRTEDAKFLLQRCAGVGEQKEILVAYITRAAQKPGQAPKIKALLDILPDFPEKEMAYAYLMKCYGLDNDIAAAKALYQQMQEEHMQPDELCLKRLALLLKSAGEPVPFTEPPESFRFYADKLRRGSSNQPSEDD</sequence>
<evidence type="ECO:0000256" key="6">
    <source>
        <dbReference type="ARBA" id="ARBA00022946"/>
    </source>
</evidence>
<dbReference type="PANTHER" id="PTHR46669">
    <property type="entry name" value="LEUCINE-RICH PPR MOTIF-CONTAINING PROTEIN, MITOCHONDRIAL"/>
    <property type="match status" value="1"/>
</dbReference>
<dbReference type="PROSITE" id="PS51375">
    <property type="entry name" value="PPR"/>
    <property type="match status" value="3"/>
</dbReference>
<keyword evidence="6" id="KW-0809">Transit peptide</keyword>
<feature type="domain" description="Pentatricopeptide repeat-containing protein-mitochondrial" evidence="15">
    <location>
        <begin position="223"/>
        <end position="323"/>
    </location>
</feature>
<dbReference type="InterPro" id="IPR033490">
    <property type="entry name" value="LRP130"/>
</dbReference>
<evidence type="ECO:0000256" key="1">
    <source>
        <dbReference type="ARBA" id="ARBA00004123"/>
    </source>
</evidence>
<dbReference type="Pfam" id="PF23276">
    <property type="entry name" value="TPR_24"/>
    <property type="match status" value="1"/>
</dbReference>
<evidence type="ECO:0000256" key="10">
    <source>
        <dbReference type="ARBA" id="ARBA00023163"/>
    </source>
</evidence>
<keyword evidence="14" id="KW-0732">Signal</keyword>
<evidence type="ECO:0000256" key="3">
    <source>
        <dbReference type="ARBA" id="ARBA00022448"/>
    </source>
</evidence>
<evidence type="ECO:0000256" key="14">
    <source>
        <dbReference type="SAM" id="SignalP"/>
    </source>
</evidence>
<protein>
    <recommendedName>
        <fullName evidence="12">Leucine-rich PPR motif-containing protein, mitochondrial</fullName>
    </recommendedName>
</protein>
<dbReference type="InterPro" id="IPR011990">
    <property type="entry name" value="TPR-like_helical_dom_sf"/>
</dbReference>
<name>A0A444UH05_ACIRT</name>
<evidence type="ECO:0000256" key="4">
    <source>
        <dbReference type="ARBA" id="ARBA00022737"/>
    </source>
</evidence>
<accession>A0A444UH05</accession>
<feature type="repeat" description="PPR" evidence="13">
    <location>
        <begin position="244"/>
        <end position="278"/>
    </location>
</feature>
<organism evidence="16 17">
    <name type="scientific">Acipenser ruthenus</name>
    <name type="common">Sterlet sturgeon</name>
    <dbReference type="NCBI Taxonomy" id="7906"/>
    <lineage>
        <taxon>Eukaryota</taxon>
        <taxon>Metazoa</taxon>
        <taxon>Chordata</taxon>
        <taxon>Craniata</taxon>
        <taxon>Vertebrata</taxon>
        <taxon>Euteleostomi</taxon>
        <taxon>Actinopterygii</taxon>
        <taxon>Chondrostei</taxon>
        <taxon>Acipenseriformes</taxon>
        <taxon>Acipenseridae</taxon>
        <taxon>Acipenser</taxon>
    </lineage>
</organism>
<dbReference type="InterPro" id="IPR057027">
    <property type="entry name" value="TPR_mt"/>
</dbReference>
<dbReference type="GO" id="GO:0070129">
    <property type="term" value="P:regulation of mitochondrial translation"/>
    <property type="evidence" value="ECO:0007669"/>
    <property type="project" value="TreeGrafter"/>
</dbReference>
<comment type="subcellular location">
    <subcellularLocation>
        <location evidence="2">Mitochondrion</location>
    </subcellularLocation>
    <subcellularLocation>
        <location evidence="1">Nucleus</location>
    </subcellularLocation>
</comment>
<keyword evidence="11" id="KW-0539">Nucleus</keyword>
<dbReference type="GO" id="GO:0003677">
    <property type="term" value="F:DNA binding"/>
    <property type="evidence" value="ECO:0007669"/>
    <property type="project" value="UniProtKB-KW"/>
</dbReference>
<evidence type="ECO:0000313" key="17">
    <source>
        <dbReference type="Proteomes" id="UP000289886"/>
    </source>
</evidence>
<dbReference type="GO" id="GO:0005634">
    <property type="term" value="C:nucleus"/>
    <property type="evidence" value="ECO:0007669"/>
    <property type="project" value="UniProtKB-SubCell"/>
</dbReference>
<keyword evidence="10" id="KW-0804">Transcription</keyword>
<dbReference type="GO" id="GO:0005739">
    <property type="term" value="C:mitochondrion"/>
    <property type="evidence" value="ECO:0007669"/>
    <property type="project" value="UniProtKB-SubCell"/>
</dbReference>
<dbReference type="Proteomes" id="UP000289886">
    <property type="component" value="Unassembled WGS sequence"/>
</dbReference>
<feature type="repeat" description="PPR" evidence="13">
    <location>
        <begin position="709"/>
        <end position="743"/>
    </location>
</feature>
<proteinExistence type="predicted"/>
<reference evidence="16 17" key="1">
    <citation type="submission" date="2019-01" db="EMBL/GenBank/DDBJ databases">
        <title>Draft Genome and Complete Hox-Cluster Characterization of the Sterlet Sturgeon (Acipenser ruthenus).</title>
        <authorList>
            <person name="Wei Q."/>
        </authorList>
    </citation>
    <scope>NUCLEOTIDE SEQUENCE [LARGE SCALE GENOMIC DNA]</scope>
    <source>
        <strain evidence="16">WHYD16114868_AA</strain>
        <tissue evidence="16">Blood</tissue>
    </source>
</reference>
<evidence type="ECO:0000256" key="13">
    <source>
        <dbReference type="PROSITE-ProRule" id="PRU00708"/>
    </source>
</evidence>
<dbReference type="GO" id="GO:0003730">
    <property type="term" value="F:mRNA 3'-UTR binding"/>
    <property type="evidence" value="ECO:0007669"/>
    <property type="project" value="TreeGrafter"/>
</dbReference>
<evidence type="ECO:0000256" key="7">
    <source>
        <dbReference type="ARBA" id="ARBA00023015"/>
    </source>
</evidence>
<dbReference type="Gene3D" id="1.25.40.10">
    <property type="entry name" value="Tetratricopeptide repeat domain"/>
    <property type="match status" value="3"/>
</dbReference>
<feature type="signal peptide" evidence="14">
    <location>
        <begin position="1"/>
        <end position="24"/>
    </location>
</feature>
<keyword evidence="9" id="KW-0496">Mitochondrion</keyword>
<keyword evidence="5" id="KW-0694">RNA-binding</keyword>
<evidence type="ECO:0000256" key="11">
    <source>
        <dbReference type="ARBA" id="ARBA00023242"/>
    </source>
</evidence>
<evidence type="ECO:0000259" key="15">
    <source>
        <dbReference type="Pfam" id="PF23276"/>
    </source>
</evidence>
<dbReference type="EMBL" id="SCEB01214592">
    <property type="protein sequence ID" value="RXM34455.1"/>
    <property type="molecule type" value="Genomic_DNA"/>
</dbReference>
<dbReference type="NCBIfam" id="TIGR00756">
    <property type="entry name" value="PPR"/>
    <property type="match status" value="3"/>
</dbReference>
<evidence type="ECO:0000256" key="12">
    <source>
        <dbReference type="ARBA" id="ARBA00069602"/>
    </source>
</evidence>
<dbReference type="PANTHER" id="PTHR46669:SF1">
    <property type="entry name" value="LEUCINE-RICH PPR MOTIF-CONTAINING PROTEIN, MITOCHONDRIAL"/>
    <property type="match status" value="1"/>
</dbReference>
<keyword evidence="3" id="KW-0813">Transport</keyword>
<evidence type="ECO:0000256" key="2">
    <source>
        <dbReference type="ARBA" id="ARBA00004173"/>
    </source>
</evidence>
<dbReference type="Pfam" id="PF01535">
    <property type="entry name" value="PPR"/>
    <property type="match status" value="4"/>
</dbReference>
<keyword evidence="17" id="KW-1185">Reference proteome</keyword>
<evidence type="ECO:0000313" key="16">
    <source>
        <dbReference type="EMBL" id="RXM34455.1"/>
    </source>
</evidence>
<evidence type="ECO:0000256" key="9">
    <source>
        <dbReference type="ARBA" id="ARBA00023128"/>
    </source>
</evidence>
<keyword evidence="4" id="KW-0677">Repeat</keyword>
<evidence type="ECO:0000256" key="8">
    <source>
        <dbReference type="ARBA" id="ARBA00023125"/>
    </source>
</evidence>